<feature type="compositionally biased region" description="Low complexity" evidence="8">
    <location>
        <begin position="197"/>
        <end position="208"/>
    </location>
</feature>
<comment type="catalytic activity">
    <reaction evidence="1">
        <text>Thiol-dependent hydrolysis of ester, thioester, amide, peptide and isopeptide bonds formed by the C-terminal Gly of ubiquitin (a 76-residue protein attached to proteins as an intracellular targeting signal).</text>
        <dbReference type="EC" id="3.4.19.12"/>
    </reaction>
</comment>
<feature type="region of interest" description="Disordered" evidence="8">
    <location>
        <begin position="158"/>
        <end position="215"/>
    </location>
</feature>
<evidence type="ECO:0000313" key="11">
    <source>
        <dbReference type="Proteomes" id="UP000023152"/>
    </source>
</evidence>
<dbReference type="PANTHER" id="PTHR24006:SF888">
    <property type="entry name" value="UBIQUITIN CARBOXYL-TERMINAL HYDROLASE 30"/>
    <property type="match status" value="1"/>
</dbReference>
<dbReference type="GO" id="GO:0006508">
    <property type="term" value="P:proteolysis"/>
    <property type="evidence" value="ECO:0007669"/>
    <property type="project" value="UniProtKB-KW"/>
</dbReference>
<evidence type="ECO:0000256" key="4">
    <source>
        <dbReference type="ARBA" id="ARBA00022670"/>
    </source>
</evidence>
<dbReference type="EC" id="3.4.19.12" evidence="3"/>
<dbReference type="Pfam" id="PF00443">
    <property type="entry name" value="UCH"/>
    <property type="match status" value="1"/>
</dbReference>
<keyword evidence="5" id="KW-0833">Ubl conjugation pathway</keyword>
<evidence type="ECO:0000256" key="2">
    <source>
        <dbReference type="ARBA" id="ARBA00009085"/>
    </source>
</evidence>
<dbReference type="AlphaFoldDB" id="X6NVE6"/>
<evidence type="ECO:0000256" key="6">
    <source>
        <dbReference type="ARBA" id="ARBA00022801"/>
    </source>
</evidence>
<evidence type="ECO:0000313" key="10">
    <source>
        <dbReference type="EMBL" id="ETO30280.1"/>
    </source>
</evidence>
<dbReference type="OrthoDB" id="2020758at2759"/>
<dbReference type="InterPro" id="IPR001394">
    <property type="entry name" value="Peptidase_C19_UCH"/>
</dbReference>
<dbReference type="SUPFAM" id="SSF54001">
    <property type="entry name" value="Cysteine proteinases"/>
    <property type="match status" value="1"/>
</dbReference>
<dbReference type="GO" id="GO:0004843">
    <property type="term" value="F:cysteine-type deubiquitinase activity"/>
    <property type="evidence" value="ECO:0007669"/>
    <property type="project" value="UniProtKB-EC"/>
</dbReference>
<dbReference type="PROSITE" id="PS00973">
    <property type="entry name" value="USP_2"/>
    <property type="match status" value="1"/>
</dbReference>
<protein>
    <recommendedName>
        <fullName evidence="3">ubiquitinyl hydrolase 1</fullName>
        <ecNumber evidence="3">3.4.19.12</ecNumber>
    </recommendedName>
</protein>
<reference evidence="10 11" key="1">
    <citation type="journal article" date="2013" name="Curr. Biol.">
        <title>The Genome of the Foraminiferan Reticulomyxa filosa.</title>
        <authorList>
            <person name="Glockner G."/>
            <person name="Hulsmann N."/>
            <person name="Schleicher M."/>
            <person name="Noegel A.A."/>
            <person name="Eichinger L."/>
            <person name="Gallinger C."/>
            <person name="Pawlowski J."/>
            <person name="Sierra R."/>
            <person name="Euteneuer U."/>
            <person name="Pillet L."/>
            <person name="Moustafa A."/>
            <person name="Platzer M."/>
            <person name="Groth M."/>
            <person name="Szafranski K."/>
            <person name="Schliwa M."/>
        </authorList>
    </citation>
    <scope>NUCLEOTIDE SEQUENCE [LARGE SCALE GENOMIC DNA]</scope>
</reference>
<feature type="compositionally biased region" description="Basic and acidic residues" evidence="8">
    <location>
        <begin position="169"/>
        <end position="189"/>
    </location>
</feature>
<proteinExistence type="inferred from homology"/>
<evidence type="ECO:0000256" key="8">
    <source>
        <dbReference type="SAM" id="MobiDB-lite"/>
    </source>
</evidence>
<dbReference type="InterPro" id="IPR038765">
    <property type="entry name" value="Papain-like_cys_pep_sf"/>
</dbReference>
<comment type="similarity">
    <text evidence="2">Belongs to the peptidase C19 family.</text>
</comment>
<accession>X6NVE6</accession>
<comment type="caution">
    <text evidence="10">The sequence shown here is derived from an EMBL/GenBank/DDBJ whole genome shotgun (WGS) entry which is preliminary data.</text>
</comment>
<gene>
    <name evidence="10" type="ORF">RFI_06840</name>
</gene>
<dbReference type="InterPro" id="IPR028889">
    <property type="entry name" value="USP"/>
</dbReference>
<feature type="domain" description="USP" evidence="9">
    <location>
        <begin position="1"/>
        <end position="156"/>
    </location>
</feature>
<dbReference type="PROSITE" id="PS50235">
    <property type="entry name" value="USP_3"/>
    <property type="match status" value="1"/>
</dbReference>
<dbReference type="GO" id="GO:0005829">
    <property type="term" value="C:cytosol"/>
    <property type="evidence" value="ECO:0007669"/>
    <property type="project" value="TreeGrafter"/>
</dbReference>
<evidence type="ECO:0000256" key="1">
    <source>
        <dbReference type="ARBA" id="ARBA00000707"/>
    </source>
</evidence>
<keyword evidence="7" id="KW-0788">Thiol protease</keyword>
<name>X6NVE6_RETFI</name>
<keyword evidence="6" id="KW-0378">Hydrolase</keyword>
<keyword evidence="11" id="KW-1185">Reference proteome</keyword>
<dbReference type="Gene3D" id="3.90.70.10">
    <property type="entry name" value="Cysteine proteinases"/>
    <property type="match status" value="1"/>
</dbReference>
<keyword evidence="4" id="KW-0645">Protease</keyword>
<dbReference type="InterPro" id="IPR050164">
    <property type="entry name" value="Peptidase_C19"/>
</dbReference>
<dbReference type="InterPro" id="IPR018200">
    <property type="entry name" value="USP_CS"/>
</dbReference>
<evidence type="ECO:0000259" key="9">
    <source>
        <dbReference type="PROSITE" id="PS50235"/>
    </source>
</evidence>
<sequence>MNCCKEMTNTTVRNVSAKELRKKKMAISRLPGILIIHLKRFCVKTYSPHHEEVVIRKICDTIEFPEILDFGEKSPYIHEDDLNRIENGDRKYELYALLVHVGDKVDQGHYYAIVKSPSGDWFKMNDSQVLKEQAYILFYRRTTNTELEYRLAHLSEQDNKQSIQNHANVRNDKTLEEKDDSTRINDNKHNNAKTHQAHQTQHNTTRQTSDGSEYEQFQNHTNDNDVLMEQIDTGEDDNYDDDLYPMTSLPFFKPVQFRKMIKETRHSLWIVLDCCYKTRASVIRKSCFKEKNEK</sequence>
<dbReference type="EMBL" id="ASPP01005576">
    <property type="protein sequence ID" value="ETO30280.1"/>
    <property type="molecule type" value="Genomic_DNA"/>
</dbReference>
<evidence type="ECO:0000256" key="3">
    <source>
        <dbReference type="ARBA" id="ARBA00012759"/>
    </source>
</evidence>
<evidence type="ECO:0000256" key="7">
    <source>
        <dbReference type="ARBA" id="ARBA00022807"/>
    </source>
</evidence>
<organism evidence="10 11">
    <name type="scientific">Reticulomyxa filosa</name>
    <dbReference type="NCBI Taxonomy" id="46433"/>
    <lineage>
        <taxon>Eukaryota</taxon>
        <taxon>Sar</taxon>
        <taxon>Rhizaria</taxon>
        <taxon>Retaria</taxon>
        <taxon>Foraminifera</taxon>
        <taxon>Monothalamids</taxon>
        <taxon>Reticulomyxidae</taxon>
        <taxon>Reticulomyxa</taxon>
    </lineage>
</organism>
<dbReference type="Proteomes" id="UP000023152">
    <property type="component" value="Unassembled WGS sequence"/>
</dbReference>
<evidence type="ECO:0000256" key="5">
    <source>
        <dbReference type="ARBA" id="ARBA00022786"/>
    </source>
</evidence>
<dbReference type="PANTHER" id="PTHR24006">
    <property type="entry name" value="UBIQUITIN CARBOXYL-TERMINAL HYDROLASE"/>
    <property type="match status" value="1"/>
</dbReference>
<dbReference type="GO" id="GO:0005634">
    <property type="term" value="C:nucleus"/>
    <property type="evidence" value="ECO:0007669"/>
    <property type="project" value="TreeGrafter"/>
</dbReference>
<dbReference type="GO" id="GO:0016579">
    <property type="term" value="P:protein deubiquitination"/>
    <property type="evidence" value="ECO:0007669"/>
    <property type="project" value="InterPro"/>
</dbReference>